<dbReference type="NCBIfam" id="TIGR04183">
    <property type="entry name" value="Por_Secre_tail"/>
    <property type="match status" value="1"/>
</dbReference>
<evidence type="ECO:0000313" key="5">
    <source>
        <dbReference type="Proteomes" id="UP000598120"/>
    </source>
</evidence>
<dbReference type="AlphaFoldDB" id="A0A8J2TUG8"/>
<dbReference type="PANTHER" id="PTHR35340:SF5">
    <property type="entry name" value="ASST-DOMAIN-CONTAINING PROTEIN"/>
    <property type="match status" value="1"/>
</dbReference>
<feature type="domain" description="Secretion system C-terminal sorting" evidence="3">
    <location>
        <begin position="478"/>
        <end position="543"/>
    </location>
</feature>
<sequence length="545" mass="60804">MKQKLLFYFVTFLFTTVSSLSQNTIGVLKNNTNSFNGYTLFTSQTETYLVNNCGEVVNQWSSSFPPGNAVYLLEDGSLLRACKIENTNIAFGGTGGRIEKYDWDGNLLWEYNYSNSTMVQHHDIYPLPNGNILVLAATIMTNAEAVQAGRNPANLVDGNLFNEQIVEIQPVGNNSANIVWEWNIKDHLIQDFDGSKDNFGSVESNPQLLDINFLGSLSGINNWLHVNSIQYNADLDQIVLSSRHMNEIYIIDHSTSTAEAATSSGGIYNKGGDFLYRWGNPQAYRQGDQNDQKLFGQHYPHWIPNGLADAGKLILFNNGFSRTPSFSEVFILDPPTDSPGFYMYTQNTAYGPNSPDYTYTNPVDPINFFSRILSSAQRLPNGNTLICDGDSGYFFEIDASENIVWEYINPSSAEGILTQGDNPENFANTVFRAIKYAPDYAAFNGRDLTPGNPIEQNPDLSNCDILSIDDHTFSNLKVYPNPTSTSVEISSNSIIDKIEVYNMLGAKINSIQNSNKIYLNDYKSGIYIIKIYSGNLSTVRKIIKQ</sequence>
<protein>
    <recommendedName>
        <fullName evidence="3">Secretion system C-terminal sorting domain-containing protein</fullName>
    </recommendedName>
</protein>
<comment type="caution">
    <text evidence="4">The sequence shown here is derived from an EMBL/GenBank/DDBJ whole genome shotgun (WGS) entry which is preliminary data.</text>
</comment>
<dbReference type="EMBL" id="BMIC01000006">
    <property type="protein sequence ID" value="GFZ91966.1"/>
    <property type="molecule type" value="Genomic_DNA"/>
</dbReference>
<gene>
    <name evidence="4" type="ORF">GCM10011531_24600</name>
</gene>
<proteinExistence type="predicted"/>
<dbReference type="PANTHER" id="PTHR35340">
    <property type="entry name" value="PQQ ENZYME REPEAT PROTEIN-RELATED"/>
    <property type="match status" value="1"/>
</dbReference>
<name>A0A8J2TUG8_9FLAO</name>
<organism evidence="4 5">
    <name type="scientific">Aquaticitalea lipolytica</name>
    <dbReference type="NCBI Taxonomy" id="1247562"/>
    <lineage>
        <taxon>Bacteria</taxon>
        <taxon>Pseudomonadati</taxon>
        <taxon>Bacteroidota</taxon>
        <taxon>Flavobacteriia</taxon>
        <taxon>Flavobacteriales</taxon>
        <taxon>Flavobacteriaceae</taxon>
        <taxon>Aquaticitalea</taxon>
    </lineage>
</organism>
<evidence type="ECO:0000256" key="2">
    <source>
        <dbReference type="SAM" id="SignalP"/>
    </source>
</evidence>
<dbReference type="InterPro" id="IPR026444">
    <property type="entry name" value="Secre_tail"/>
</dbReference>
<dbReference type="InterPro" id="IPR053143">
    <property type="entry name" value="Arylsulfate_ST"/>
</dbReference>
<feature type="chain" id="PRO_5035217240" description="Secretion system C-terminal sorting domain-containing protein" evidence="2">
    <location>
        <begin position="22"/>
        <end position="545"/>
    </location>
</feature>
<dbReference type="GO" id="GO:0004062">
    <property type="term" value="F:aryl sulfotransferase activity"/>
    <property type="evidence" value="ECO:0007669"/>
    <property type="project" value="InterPro"/>
</dbReference>
<dbReference type="InterPro" id="IPR011047">
    <property type="entry name" value="Quinoprotein_ADH-like_sf"/>
</dbReference>
<dbReference type="InterPro" id="IPR010262">
    <property type="entry name" value="Arylsulfotransferase_bact"/>
</dbReference>
<evidence type="ECO:0000313" key="4">
    <source>
        <dbReference type="EMBL" id="GFZ91966.1"/>
    </source>
</evidence>
<dbReference type="Pfam" id="PF18962">
    <property type="entry name" value="Por_Secre_tail"/>
    <property type="match status" value="1"/>
</dbReference>
<dbReference type="SUPFAM" id="SSF50998">
    <property type="entry name" value="Quinoprotein alcohol dehydrogenase-like"/>
    <property type="match status" value="1"/>
</dbReference>
<evidence type="ECO:0000256" key="1">
    <source>
        <dbReference type="ARBA" id="ARBA00022729"/>
    </source>
</evidence>
<reference evidence="4 5" key="1">
    <citation type="journal article" date="2014" name="Int. J. Syst. Evol. Microbiol.">
        <title>Complete genome sequence of Corynebacterium casei LMG S-19264T (=DSM 44701T), isolated from a smear-ripened cheese.</title>
        <authorList>
            <consortium name="US DOE Joint Genome Institute (JGI-PGF)"/>
            <person name="Walter F."/>
            <person name="Albersmeier A."/>
            <person name="Kalinowski J."/>
            <person name="Ruckert C."/>
        </authorList>
    </citation>
    <scope>NUCLEOTIDE SEQUENCE [LARGE SCALE GENOMIC DNA]</scope>
    <source>
        <strain evidence="4 5">CGMCC 1.15295</strain>
    </source>
</reference>
<dbReference type="Pfam" id="PF05935">
    <property type="entry name" value="Arylsulfotrans"/>
    <property type="match status" value="1"/>
</dbReference>
<dbReference type="Proteomes" id="UP000598120">
    <property type="component" value="Unassembled WGS sequence"/>
</dbReference>
<feature type="signal peptide" evidence="2">
    <location>
        <begin position="1"/>
        <end position="21"/>
    </location>
</feature>
<evidence type="ECO:0000259" key="3">
    <source>
        <dbReference type="Pfam" id="PF18962"/>
    </source>
</evidence>
<keyword evidence="5" id="KW-1185">Reference proteome</keyword>
<accession>A0A8J2TUG8</accession>
<keyword evidence="1 2" id="KW-0732">Signal</keyword>
<dbReference type="RefSeq" id="WP_188606691.1">
    <property type="nucleotide sequence ID" value="NZ_BMIC01000006.1"/>
</dbReference>